<organism evidence="2 3">
    <name type="scientific">Marasmius tenuissimus</name>
    <dbReference type="NCBI Taxonomy" id="585030"/>
    <lineage>
        <taxon>Eukaryota</taxon>
        <taxon>Fungi</taxon>
        <taxon>Dikarya</taxon>
        <taxon>Basidiomycota</taxon>
        <taxon>Agaricomycotina</taxon>
        <taxon>Agaricomycetes</taxon>
        <taxon>Agaricomycetidae</taxon>
        <taxon>Agaricales</taxon>
        <taxon>Marasmiineae</taxon>
        <taxon>Marasmiaceae</taxon>
        <taxon>Marasmius</taxon>
    </lineage>
</organism>
<gene>
    <name evidence="2" type="ORF">AAF712_014292</name>
</gene>
<dbReference type="Proteomes" id="UP001437256">
    <property type="component" value="Unassembled WGS sequence"/>
</dbReference>
<evidence type="ECO:0000256" key="1">
    <source>
        <dbReference type="SAM" id="MobiDB-lite"/>
    </source>
</evidence>
<sequence length="276" mass="31947">MPGIWHEIATLAIRLLIEDSVNFSIPQGKMVLVASRYIFISLGNVDIKNAQKGLPDGVKIADLALIPVNRATVLGPCIVIEVAVTQTPREVHKKIERYFEENPLVKAAFVLVLRTKGGSKVGYLQLLKPSPRKRNTGQPEPPVIWFTTKIHKEMSDAELDEAVDNWEVHWDDFYFDVDELHKAQSRLKENEHLLQDEYPPMFMEMGLKKQRLRMDRDIFRTFVELVFAEPEPSVRIPLSQNLDKRTHKEEEEEEEDPRLTAILKRRKIKLEAEVFE</sequence>
<keyword evidence="3" id="KW-1185">Reference proteome</keyword>
<dbReference type="EMBL" id="JBBXMP010000257">
    <property type="protein sequence ID" value="KAL0058996.1"/>
    <property type="molecule type" value="Genomic_DNA"/>
</dbReference>
<comment type="caution">
    <text evidence="2">The sequence shown here is derived from an EMBL/GenBank/DDBJ whole genome shotgun (WGS) entry which is preliminary data.</text>
</comment>
<proteinExistence type="predicted"/>
<reference evidence="2 3" key="1">
    <citation type="submission" date="2024-05" db="EMBL/GenBank/DDBJ databases">
        <title>A draft genome resource for the thread blight pathogen Marasmius tenuissimus strain MS-2.</title>
        <authorList>
            <person name="Yulfo-Soto G.E."/>
            <person name="Baruah I.K."/>
            <person name="Amoako-Attah I."/>
            <person name="Bukari Y."/>
            <person name="Meinhardt L.W."/>
            <person name="Bailey B.A."/>
            <person name="Cohen S.P."/>
        </authorList>
    </citation>
    <scope>NUCLEOTIDE SEQUENCE [LARGE SCALE GENOMIC DNA]</scope>
    <source>
        <strain evidence="2 3">MS-2</strain>
    </source>
</reference>
<accession>A0ABR2ZDL4</accession>
<feature type="region of interest" description="Disordered" evidence="1">
    <location>
        <begin position="238"/>
        <end position="257"/>
    </location>
</feature>
<evidence type="ECO:0000313" key="3">
    <source>
        <dbReference type="Proteomes" id="UP001437256"/>
    </source>
</evidence>
<protein>
    <submittedName>
        <fullName evidence="2">Uncharacterized protein</fullName>
    </submittedName>
</protein>
<evidence type="ECO:0000313" key="2">
    <source>
        <dbReference type="EMBL" id="KAL0058996.1"/>
    </source>
</evidence>
<name>A0ABR2ZDL4_9AGAR</name>